<gene>
    <name evidence="3" type="ORF">MA12_gp08</name>
</gene>
<keyword evidence="2" id="KW-1133">Transmembrane helix</keyword>
<feature type="transmembrane region" description="Helical" evidence="2">
    <location>
        <begin position="6"/>
        <end position="28"/>
    </location>
</feature>
<dbReference type="Proteomes" id="UP000465092">
    <property type="component" value="Segment"/>
</dbReference>
<reference evidence="3 4" key="1">
    <citation type="journal article" date="2020" name="Viruses">
        <title>Genomic Characterization, Formulation and Efficacy in Planta of a Siphoviridae and Podoviridae Protection Cocktail against the Bacterial Plant Pathogens Pectobacterium spp.</title>
        <authorList>
            <person name="Zaczek-Moczydlowska M.A."/>
            <person name="Young G.K."/>
            <person name="Trudgett J."/>
            <person name="Fleming C.C."/>
            <person name="Campbell K."/>
            <person name="O'Hanlon R."/>
        </authorList>
    </citation>
    <scope>NUCLEOTIDE SEQUENCE [LARGE SCALE GENOMIC DNA]</scope>
</reference>
<evidence type="ECO:0000256" key="2">
    <source>
        <dbReference type="SAM" id="Phobius"/>
    </source>
</evidence>
<feature type="region of interest" description="Disordered" evidence="1">
    <location>
        <begin position="68"/>
        <end position="92"/>
    </location>
</feature>
<keyword evidence="4" id="KW-1185">Reference proteome</keyword>
<evidence type="ECO:0000313" key="4">
    <source>
        <dbReference type="Proteomes" id="UP000465092"/>
    </source>
</evidence>
<feature type="compositionally biased region" description="Basic and acidic residues" evidence="1">
    <location>
        <begin position="69"/>
        <end position="82"/>
    </location>
</feature>
<evidence type="ECO:0000313" key="3">
    <source>
        <dbReference type="EMBL" id="QHI00835.1"/>
    </source>
</evidence>
<organism evidence="3 4">
    <name type="scientific">Pectobacterium phage MA12</name>
    <dbReference type="NCBI Taxonomy" id="2686474"/>
    <lineage>
        <taxon>Viruses</taxon>
        <taxon>Duplodnaviria</taxon>
        <taxon>Heunggongvirae</taxon>
        <taxon>Uroviricota</taxon>
        <taxon>Caudoviricetes</taxon>
        <taxon>Casjensviridae</taxon>
        <taxon>Newforgelanevirus</taxon>
        <taxon>Newforgelanevirus MA12</taxon>
    </lineage>
</organism>
<proteinExistence type="predicted"/>
<dbReference type="EMBL" id="MN692199">
    <property type="protein sequence ID" value="QHI00835.1"/>
    <property type="molecule type" value="Genomic_DNA"/>
</dbReference>
<accession>A0A6B9RPX7</accession>
<sequence length="127" mass="13982">MQILNWKGYLAASLAAAVITAAVCVWWAGRHYQPTIDNLNRDLGSCSTARQAAENTVTFQNGKIGLLEEESKKRKKDGDGKQESAASAAREDYANAQGVLTEQVDMSNECRSAQEAFKRELETERAK</sequence>
<protein>
    <submittedName>
        <fullName evidence="3">Uncharacterized protein</fullName>
    </submittedName>
</protein>
<name>A0A6B9RPX7_9CAUD</name>
<keyword evidence="2" id="KW-0472">Membrane</keyword>
<keyword evidence="2" id="KW-0812">Transmembrane</keyword>
<evidence type="ECO:0000256" key="1">
    <source>
        <dbReference type="SAM" id="MobiDB-lite"/>
    </source>
</evidence>